<proteinExistence type="predicted"/>
<protein>
    <submittedName>
        <fullName evidence="2">Uncharacterized protein</fullName>
    </submittedName>
</protein>
<keyword evidence="3" id="KW-1185">Reference proteome</keyword>
<name>A0A0L6VKN0_9BASI</name>
<keyword evidence="1" id="KW-1133">Transmembrane helix</keyword>
<feature type="transmembrane region" description="Helical" evidence="1">
    <location>
        <begin position="612"/>
        <end position="636"/>
    </location>
</feature>
<evidence type="ECO:0000313" key="3">
    <source>
        <dbReference type="Proteomes" id="UP000037035"/>
    </source>
</evidence>
<accession>A0A0L6VKN0</accession>
<reference evidence="2 3" key="1">
    <citation type="submission" date="2015-08" db="EMBL/GenBank/DDBJ databases">
        <title>Next Generation Sequencing and Analysis of the Genome of Puccinia sorghi L Schw, the Causal Agent of Maize Common Rust.</title>
        <authorList>
            <person name="Rochi L."/>
            <person name="Burguener G."/>
            <person name="Darino M."/>
            <person name="Turjanski A."/>
            <person name="Kreff E."/>
            <person name="Dieguez M.J."/>
            <person name="Sacco F."/>
        </authorList>
    </citation>
    <scope>NUCLEOTIDE SEQUENCE [LARGE SCALE GENOMIC DNA]</scope>
    <source>
        <strain evidence="2 3">RO10H11247</strain>
    </source>
</reference>
<evidence type="ECO:0000313" key="2">
    <source>
        <dbReference type="EMBL" id="KNZ61117.1"/>
    </source>
</evidence>
<keyword evidence="1" id="KW-0812">Transmembrane</keyword>
<keyword evidence="1" id="KW-0472">Membrane</keyword>
<dbReference type="AlphaFoldDB" id="A0A0L6VKN0"/>
<dbReference type="VEuPathDB" id="FungiDB:VP01_1449g2"/>
<evidence type="ECO:0000256" key="1">
    <source>
        <dbReference type="SAM" id="Phobius"/>
    </source>
</evidence>
<organism evidence="2 3">
    <name type="scientific">Puccinia sorghi</name>
    <dbReference type="NCBI Taxonomy" id="27349"/>
    <lineage>
        <taxon>Eukaryota</taxon>
        <taxon>Fungi</taxon>
        <taxon>Dikarya</taxon>
        <taxon>Basidiomycota</taxon>
        <taxon>Pucciniomycotina</taxon>
        <taxon>Pucciniomycetes</taxon>
        <taxon>Pucciniales</taxon>
        <taxon>Pucciniaceae</taxon>
        <taxon>Puccinia</taxon>
    </lineage>
</organism>
<sequence length="684" mass="78183">MQGWCNGEQKSMAAGVQGSGKQGRYQELTHTSIITNSESLSGLQSTKGGERECLLLEFRSILTVLSNLSSGKPKSQLEKSFQFTRCMVLCSTLGFIQDDSLLLGDRYERKAFSAYLSHMHDMELPVQVVTVEIWFKDDKLVAVQNAWEEEISACLLPCILYLPPSLALSLHILPIVQRPYKQKYQILTNTKNLILQEHRLGISEIGIVTRAVSMALTCRCFLLTWSYTELIPVVYLISSAIQLEISCNLVSSWLDVMLKAYQPSTKIKKTLGYDAITALRNSQKRQRQKTGHGWQILRQALGRVAVGLAHLSSIKKRVLACRGYLDGLPSSSVFYFFQLSYFSDIMNCIVRLVESQAAELNQVIKTYTKPADAEWCLRLMEAHYQGFYPNSQCDNHIKKEYQGHKMMKVERLVSKIQEGIFGLGTERVRSSQDAAQDRDGKRVWKNQLLDFLENEMNKTLTKEGSLRKRRRRNKIERGMRAPLYLARQCVHIAFTLVFLEVSSVYLDPPKFDTFTKLSSYNLSGFFVILSQNVRLHSFFFEEPHPMIPSVSFKGKVKKFNLLNAAYIPSKIISGEILKTKKQLNFFFDLCVILALLLICHTIYCFCHRSPLVCCLFMWVLVVGNVGEVNSVIFWWINQDYLRVSDAHGHGTGGKGLCLKFPQEKTRINMNERQFILYICICMLI</sequence>
<dbReference type="EMBL" id="LAVV01004998">
    <property type="protein sequence ID" value="KNZ61117.1"/>
    <property type="molecule type" value="Genomic_DNA"/>
</dbReference>
<gene>
    <name evidence="2" type="ORF">VP01_1449g2</name>
</gene>
<dbReference type="Proteomes" id="UP000037035">
    <property type="component" value="Unassembled WGS sequence"/>
</dbReference>
<comment type="caution">
    <text evidence="2">The sequence shown here is derived from an EMBL/GenBank/DDBJ whole genome shotgun (WGS) entry which is preliminary data.</text>
</comment>
<feature type="transmembrane region" description="Helical" evidence="1">
    <location>
        <begin position="585"/>
        <end position="605"/>
    </location>
</feature>